<dbReference type="GO" id="GO:0008233">
    <property type="term" value="F:peptidase activity"/>
    <property type="evidence" value="ECO:0007669"/>
    <property type="project" value="UniProtKB-KW"/>
</dbReference>
<dbReference type="EMBL" id="VBSN01000031">
    <property type="protein sequence ID" value="KAA6439797.1"/>
    <property type="molecule type" value="Genomic_DNA"/>
</dbReference>
<dbReference type="GO" id="GO:0016811">
    <property type="term" value="F:hydrolase activity, acting on carbon-nitrogen (but not peptide) bonds, in linear amides"/>
    <property type="evidence" value="ECO:0007669"/>
    <property type="project" value="UniProtKB-ARBA"/>
</dbReference>
<keyword evidence="9" id="KW-1185">Reference proteome</keyword>
<accession>A0A5M8QU71</accession>
<feature type="binding site" evidence="6">
    <location>
        <begin position="195"/>
        <end position="198"/>
    </location>
    <ligand>
        <name>substrate</name>
    </ligand>
</feature>
<evidence type="ECO:0000256" key="6">
    <source>
        <dbReference type="PIRSR" id="PIRSR600246-2"/>
    </source>
</evidence>
<evidence type="ECO:0000256" key="3">
    <source>
        <dbReference type="ARBA" id="ARBA00022813"/>
    </source>
</evidence>
<dbReference type="Gene3D" id="3.60.20.30">
    <property type="entry name" value="(Glycosyl)asparaginase"/>
    <property type="match status" value="1"/>
</dbReference>
<protein>
    <recommendedName>
        <fullName evidence="4">Isoaspartyl peptidase</fullName>
    </recommendedName>
</protein>
<gene>
    <name evidence="8" type="ORF">FEM33_10570</name>
</gene>
<comment type="caution">
    <text evidence="8">The sequence shown here is derived from an EMBL/GenBank/DDBJ whole genome shotgun (WGS) entry which is preliminary data.</text>
</comment>
<name>A0A5M8QU71_9BACT</name>
<dbReference type="PANTHER" id="PTHR10188">
    <property type="entry name" value="L-ASPARAGINASE"/>
    <property type="match status" value="1"/>
</dbReference>
<keyword evidence="1" id="KW-0645">Protease</keyword>
<dbReference type="RefSeq" id="WP_139012033.1">
    <property type="nucleotide sequence ID" value="NZ_VBSN01000031.1"/>
</dbReference>
<dbReference type="GO" id="GO:0006508">
    <property type="term" value="P:proteolysis"/>
    <property type="evidence" value="ECO:0007669"/>
    <property type="project" value="UniProtKB-KW"/>
</dbReference>
<dbReference type="Pfam" id="PF01112">
    <property type="entry name" value="Asparaginase_2"/>
    <property type="match status" value="1"/>
</dbReference>
<dbReference type="FunFam" id="3.60.20.30:FF:000001">
    <property type="entry name" value="Isoaspartyl peptidase/L-asparaginase"/>
    <property type="match status" value="1"/>
</dbReference>
<keyword evidence="3" id="KW-0068">Autocatalytic cleavage</keyword>
<dbReference type="OrthoDB" id="9780217at2"/>
<feature type="binding site" evidence="6">
    <location>
        <begin position="218"/>
        <end position="221"/>
    </location>
    <ligand>
        <name>substrate</name>
    </ligand>
</feature>
<evidence type="ECO:0000256" key="1">
    <source>
        <dbReference type="ARBA" id="ARBA00022670"/>
    </source>
</evidence>
<evidence type="ECO:0000256" key="2">
    <source>
        <dbReference type="ARBA" id="ARBA00022801"/>
    </source>
</evidence>
<sequence length="299" mass="31988">MFTIAIHGGAGSATHANTSAQQEADYLKGLDEALHAGYEILAKGGTALDAVERSVMALEDIPLFNAGRGAVFTSDEKHEMDAAVMCGKTLRAGAVSAISNIKNPVQLARTVMDKSENVLLTGIGAIEFARKHQLPFEDDTYYFTEKRKQELLQAKEQSSELNTGKGTVGAVALDTSGNLAVATSTGGLTNKKYGRVGDSPIIGSGTYANNQTCAVSCTGDGEYLMRLVAAYDISCYMEYRQLGLQEACMALIDKLTALGGEGGLIAMDKHGHVQLVFNCESMLRAWKNHHGEGETKIWQ</sequence>
<dbReference type="AlphaFoldDB" id="A0A5M8QU71"/>
<reference evidence="8 9" key="1">
    <citation type="submission" date="2019-05" db="EMBL/GenBank/DDBJ databases">
        <authorList>
            <person name="Qu J.-H."/>
        </authorList>
    </citation>
    <scope>NUCLEOTIDE SEQUENCE [LARGE SCALE GENOMIC DNA]</scope>
    <source>
        <strain evidence="8 9">NS28</strain>
    </source>
</reference>
<dbReference type="PANTHER" id="PTHR10188:SF6">
    <property type="entry name" value="N(4)-(BETA-N-ACETYLGLUCOSAMINYL)-L-ASPARAGINASE"/>
    <property type="match status" value="1"/>
</dbReference>
<keyword evidence="2" id="KW-0378">Hydrolase</keyword>
<dbReference type="InterPro" id="IPR000246">
    <property type="entry name" value="Peptidase_T2"/>
</dbReference>
<evidence type="ECO:0000313" key="8">
    <source>
        <dbReference type="EMBL" id="KAA6439797.1"/>
    </source>
</evidence>
<evidence type="ECO:0000256" key="5">
    <source>
        <dbReference type="PIRSR" id="PIRSR600246-1"/>
    </source>
</evidence>
<evidence type="ECO:0000256" key="4">
    <source>
        <dbReference type="ARBA" id="ARBA00069124"/>
    </source>
</evidence>
<evidence type="ECO:0000256" key="7">
    <source>
        <dbReference type="PIRSR" id="PIRSR600246-3"/>
    </source>
</evidence>
<dbReference type="SUPFAM" id="SSF56235">
    <property type="entry name" value="N-terminal nucleophile aminohydrolases (Ntn hydrolases)"/>
    <property type="match status" value="1"/>
</dbReference>
<feature type="active site" description="Nucleophile" evidence="5">
    <location>
        <position position="167"/>
    </location>
</feature>
<organism evidence="8 9">
    <name type="scientific">Dyadobacter flavalbus</name>
    <dbReference type="NCBI Taxonomy" id="2579942"/>
    <lineage>
        <taxon>Bacteria</taxon>
        <taxon>Pseudomonadati</taxon>
        <taxon>Bacteroidota</taxon>
        <taxon>Cytophagia</taxon>
        <taxon>Cytophagales</taxon>
        <taxon>Spirosomataceae</taxon>
        <taxon>Dyadobacter</taxon>
    </lineage>
</organism>
<proteinExistence type="predicted"/>
<dbReference type="CDD" id="cd04701">
    <property type="entry name" value="Asparaginase_2"/>
    <property type="match status" value="1"/>
</dbReference>
<dbReference type="Proteomes" id="UP000323994">
    <property type="component" value="Unassembled WGS sequence"/>
</dbReference>
<evidence type="ECO:0000313" key="9">
    <source>
        <dbReference type="Proteomes" id="UP000323994"/>
    </source>
</evidence>
<feature type="site" description="Cleavage; by autolysis" evidence="7">
    <location>
        <begin position="166"/>
        <end position="167"/>
    </location>
</feature>
<dbReference type="InterPro" id="IPR029055">
    <property type="entry name" value="Ntn_hydrolases_N"/>
</dbReference>